<sequence>MKKLVFLCIVALFFFSIPVLSQVSEEKIIISGKEIAERLTRLEEGQNALNKRIDDLNTRLEEGQNALNKRIDDTNKRIDDLRAEMNRRFDDVNKSIDILMWIMGLFVTISLVILGAVVRIQWQMGKRLVAVEKETTLIKEIFMKMQDYMKTLIEAIKPPKDVL</sequence>
<dbReference type="AlphaFoldDB" id="A0A7C2A7M2"/>
<keyword evidence="1" id="KW-0175">Coiled coil</keyword>
<gene>
    <name evidence="3" type="ORF">ENI35_00535</name>
</gene>
<dbReference type="EMBL" id="DRIH01000011">
    <property type="protein sequence ID" value="HEC67295.1"/>
    <property type="molecule type" value="Genomic_DNA"/>
</dbReference>
<protein>
    <recommendedName>
        <fullName evidence="4">t-SNARE coiled-coil homology domain-containing protein</fullName>
    </recommendedName>
</protein>
<feature type="coiled-coil region" evidence="1">
    <location>
        <begin position="39"/>
        <end position="84"/>
    </location>
</feature>
<evidence type="ECO:0000313" key="3">
    <source>
        <dbReference type="EMBL" id="HEC67295.1"/>
    </source>
</evidence>
<keyword evidence="2" id="KW-1133">Transmembrane helix</keyword>
<dbReference type="Gene3D" id="3.90.20.10">
    <property type="match status" value="1"/>
</dbReference>
<dbReference type="SUPFAM" id="SSF58100">
    <property type="entry name" value="Bacterial hemolysins"/>
    <property type="match status" value="1"/>
</dbReference>
<keyword evidence="2" id="KW-0472">Membrane</keyword>
<name>A0A7C2A7M2_DESA2</name>
<accession>A0A7C2A7M2</accession>
<proteinExistence type="predicted"/>
<evidence type="ECO:0000256" key="2">
    <source>
        <dbReference type="SAM" id="Phobius"/>
    </source>
</evidence>
<organism evidence="3">
    <name type="scientific">Desulfofervidus auxilii</name>
    <dbReference type="NCBI Taxonomy" id="1621989"/>
    <lineage>
        <taxon>Bacteria</taxon>
        <taxon>Pseudomonadati</taxon>
        <taxon>Thermodesulfobacteriota</taxon>
        <taxon>Candidatus Desulfofervidia</taxon>
        <taxon>Candidatus Desulfofervidales</taxon>
        <taxon>Candidatus Desulfofervidaceae</taxon>
        <taxon>Candidatus Desulfofervidus</taxon>
    </lineage>
</organism>
<evidence type="ECO:0008006" key="4">
    <source>
        <dbReference type="Google" id="ProtNLM"/>
    </source>
</evidence>
<comment type="caution">
    <text evidence="3">The sequence shown here is derived from an EMBL/GenBank/DDBJ whole genome shotgun (WGS) entry which is preliminary data.</text>
</comment>
<reference evidence="3" key="1">
    <citation type="journal article" date="2020" name="mSystems">
        <title>Genome- and Community-Level Interaction Insights into Carbon Utilization and Element Cycling Functions of Hydrothermarchaeota in Hydrothermal Sediment.</title>
        <authorList>
            <person name="Zhou Z."/>
            <person name="Liu Y."/>
            <person name="Xu W."/>
            <person name="Pan J."/>
            <person name="Luo Z.H."/>
            <person name="Li M."/>
        </authorList>
    </citation>
    <scope>NUCLEOTIDE SEQUENCE [LARGE SCALE GENOMIC DNA]</scope>
    <source>
        <strain evidence="3">HyVt-389</strain>
    </source>
</reference>
<keyword evidence="2" id="KW-0812">Transmembrane</keyword>
<evidence type="ECO:0000256" key="1">
    <source>
        <dbReference type="SAM" id="Coils"/>
    </source>
</evidence>
<dbReference type="Proteomes" id="UP000885738">
    <property type="component" value="Unassembled WGS sequence"/>
</dbReference>
<feature type="transmembrane region" description="Helical" evidence="2">
    <location>
        <begin position="98"/>
        <end position="118"/>
    </location>
</feature>